<dbReference type="Pfam" id="PF03713">
    <property type="entry name" value="DUF305"/>
    <property type="match status" value="1"/>
</dbReference>
<name>A0ABX1JLK4_9MICC</name>
<accession>A0ABX1JLK4</accession>
<dbReference type="EMBL" id="JAAZSR010000069">
    <property type="protein sequence ID" value="NKX50187.1"/>
    <property type="molecule type" value="Genomic_DNA"/>
</dbReference>
<feature type="region of interest" description="Disordered" evidence="1">
    <location>
        <begin position="23"/>
        <end position="50"/>
    </location>
</feature>
<proteinExistence type="predicted"/>
<feature type="domain" description="DUF305" evidence="3">
    <location>
        <begin position="54"/>
        <end position="221"/>
    </location>
</feature>
<keyword evidence="5" id="KW-1185">Reference proteome</keyword>
<feature type="chain" id="PRO_5047190115" evidence="2">
    <location>
        <begin position="20"/>
        <end position="225"/>
    </location>
</feature>
<feature type="region of interest" description="Disordered" evidence="1">
    <location>
        <begin position="111"/>
        <end position="150"/>
    </location>
</feature>
<feature type="compositionally biased region" description="Low complexity" evidence="1">
    <location>
        <begin position="34"/>
        <end position="49"/>
    </location>
</feature>
<dbReference type="PANTHER" id="PTHR36933">
    <property type="entry name" value="SLL0788 PROTEIN"/>
    <property type="match status" value="1"/>
</dbReference>
<evidence type="ECO:0000313" key="4">
    <source>
        <dbReference type="EMBL" id="NKX50187.1"/>
    </source>
</evidence>
<evidence type="ECO:0000259" key="3">
    <source>
        <dbReference type="Pfam" id="PF03713"/>
    </source>
</evidence>
<reference evidence="4 5" key="1">
    <citation type="submission" date="2020-04" db="EMBL/GenBank/DDBJ databases">
        <authorList>
            <person name="Liu S."/>
        </authorList>
    </citation>
    <scope>NUCLEOTIDE SEQUENCE [LARGE SCALE GENOMIC DNA]</scope>
    <source>
        <strain evidence="4 5">CGMCC 1.15091</strain>
    </source>
</reference>
<evidence type="ECO:0000256" key="1">
    <source>
        <dbReference type="SAM" id="MobiDB-lite"/>
    </source>
</evidence>
<dbReference type="Gene3D" id="1.20.1260.10">
    <property type="match status" value="1"/>
</dbReference>
<dbReference type="InterPro" id="IPR012347">
    <property type="entry name" value="Ferritin-like"/>
</dbReference>
<evidence type="ECO:0000313" key="5">
    <source>
        <dbReference type="Proteomes" id="UP000523795"/>
    </source>
</evidence>
<dbReference type="PANTHER" id="PTHR36933:SF1">
    <property type="entry name" value="SLL0788 PROTEIN"/>
    <property type="match status" value="1"/>
</dbReference>
<gene>
    <name evidence="4" type="ORF">HER39_06305</name>
</gene>
<keyword evidence="2" id="KW-0732">Signal</keyword>
<feature type="signal peptide" evidence="2">
    <location>
        <begin position="1"/>
        <end position="19"/>
    </location>
</feature>
<organism evidence="4 5">
    <name type="scientific">Arthrobacter deserti</name>
    <dbReference type="NCBI Taxonomy" id="1742687"/>
    <lineage>
        <taxon>Bacteria</taxon>
        <taxon>Bacillati</taxon>
        <taxon>Actinomycetota</taxon>
        <taxon>Actinomycetes</taxon>
        <taxon>Micrococcales</taxon>
        <taxon>Micrococcaceae</taxon>
        <taxon>Arthrobacter</taxon>
    </lineage>
</organism>
<sequence>MKRYPAISAAAVATILALAGWGSDTPPQGREAETSPPGAAAQTAAASAGHNRADTMFLSQMIPHHQRAIQVSELMLAKKDIDPQIKQPAEDMKAAQAKEVEQMKSWLEAWDEPGTLPSGGPTMDDMAGEAGSEGERDAGQPGEDEGSDTGVKMTAQQFNQLKEAEGIVAERLFLTGMSRHHEGSIAMAEQVTSEGANPEVIALAEKIMTEQRAEVEKMKELVGKL</sequence>
<comment type="caution">
    <text evidence="4">The sequence shown here is derived from an EMBL/GenBank/DDBJ whole genome shotgun (WGS) entry which is preliminary data.</text>
</comment>
<protein>
    <submittedName>
        <fullName evidence="4">DUF305 domain-containing protein</fullName>
    </submittedName>
</protein>
<evidence type="ECO:0000256" key="2">
    <source>
        <dbReference type="SAM" id="SignalP"/>
    </source>
</evidence>
<dbReference type="Proteomes" id="UP000523795">
    <property type="component" value="Unassembled WGS sequence"/>
</dbReference>
<dbReference type="InterPro" id="IPR005183">
    <property type="entry name" value="DUF305_CopM-like"/>
</dbReference>